<accession>A0ABV3DRH0</accession>
<proteinExistence type="predicted"/>
<comment type="caution">
    <text evidence="2">The sequence shown here is derived from an EMBL/GenBank/DDBJ whole genome shotgun (WGS) entry which is preliminary data.</text>
</comment>
<dbReference type="Pfam" id="PF19694">
    <property type="entry name" value="DUF6194"/>
    <property type="match status" value="1"/>
</dbReference>
<protein>
    <submittedName>
        <fullName evidence="2">DUF6194 family protein</fullName>
    </submittedName>
</protein>
<dbReference type="RefSeq" id="WP_358361439.1">
    <property type="nucleotide sequence ID" value="NZ_JBEZFP010000117.1"/>
</dbReference>
<sequence length="77" mass="8996">MSMEQILSEVRTYDGVLELAPVPRSEHPEISWGDHFFYYAPDGQVPRNRQPYADRALEALSDAHLADQRRVEQRRVQ</sequence>
<gene>
    <name evidence="2" type="ORF">AB0C36_32915</name>
</gene>
<dbReference type="EMBL" id="JBEZFP010000117">
    <property type="protein sequence ID" value="MEU8138291.1"/>
    <property type="molecule type" value="Genomic_DNA"/>
</dbReference>
<name>A0ABV3DRH0_9ACTN</name>
<dbReference type="InterPro" id="IPR045676">
    <property type="entry name" value="DUF6194"/>
</dbReference>
<feature type="domain" description="DUF6194" evidence="1">
    <location>
        <begin position="1"/>
        <end position="53"/>
    </location>
</feature>
<evidence type="ECO:0000259" key="1">
    <source>
        <dbReference type="Pfam" id="PF19694"/>
    </source>
</evidence>
<dbReference type="Proteomes" id="UP001551482">
    <property type="component" value="Unassembled WGS sequence"/>
</dbReference>
<evidence type="ECO:0000313" key="3">
    <source>
        <dbReference type="Proteomes" id="UP001551482"/>
    </source>
</evidence>
<organism evidence="2 3">
    <name type="scientific">Streptodolium elevatio</name>
    <dbReference type="NCBI Taxonomy" id="3157996"/>
    <lineage>
        <taxon>Bacteria</taxon>
        <taxon>Bacillati</taxon>
        <taxon>Actinomycetota</taxon>
        <taxon>Actinomycetes</taxon>
        <taxon>Kitasatosporales</taxon>
        <taxon>Streptomycetaceae</taxon>
        <taxon>Streptodolium</taxon>
    </lineage>
</organism>
<reference evidence="2 3" key="1">
    <citation type="submission" date="2024-06" db="EMBL/GenBank/DDBJ databases">
        <title>The Natural Products Discovery Center: Release of the First 8490 Sequenced Strains for Exploring Actinobacteria Biosynthetic Diversity.</title>
        <authorList>
            <person name="Kalkreuter E."/>
            <person name="Kautsar S.A."/>
            <person name="Yang D."/>
            <person name="Bader C.D."/>
            <person name="Teijaro C.N."/>
            <person name="Fluegel L."/>
            <person name="Davis C.M."/>
            <person name="Simpson J.R."/>
            <person name="Lauterbach L."/>
            <person name="Steele A.D."/>
            <person name="Gui C."/>
            <person name="Meng S."/>
            <person name="Li G."/>
            <person name="Viehrig K."/>
            <person name="Ye F."/>
            <person name="Su P."/>
            <person name="Kiefer A.F."/>
            <person name="Nichols A."/>
            <person name="Cepeda A.J."/>
            <person name="Yan W."/>
            <person name="Fan B."/>
            <person name="Jiang Y."/>
            <person name="Adhikari A."/>
            <person name="Zheng C.-J."/>
            <person name="Schuster L."/>
            <person name="Cowan T.M."/>
            <person name="Smanski M.J."/>
            <person name="Chevrette M.G."/>
            <person name="De Carvalho L.P.S."/>
            <person name="Shen B."/>
        </authorList>
    </citation>
    <scope>NUCLEOTIDE SEQUENCE [LARGE SCALE GENOMIC DNA]</scope>
    <source>
        <strain evidence="2 3">NPDC048946</strain>
    </source>
</reference>
<evidence type="ECO:0000313" key="2">
    <source>
        <dbReference type="EMBL" id="MEU8138291.1"/>
    </source>
</evidence>
<keyword evidence="3" id="KW-1185">Reference proteome</keyword>